<reference evidence="12" key="3">
    <citation type="submission" date="2019-06" db="EMBL/GenBank/DDBJ databases">
        <authorList>
            <person name="Poynton C."/>
            <person name="Hasenbein S."/>
            <person name="Benoit J.B."/>
            <person name="Sepulveda M.S."/>
            <person name="Poelchau M.F."/>
            <person name="Murali S.C."/>
            <person name="Chen S."/>
            <person name="Glastad K.M."/>
            <person name="Werren J.H."/>
            <person name="Vineis J.H."/>
            <person name="Bowen J.L."/>
            <person name="Friedrich M."/>
            <person name="Jones J."/>
            <person name="Robertson H.M."/>
            <person name="Feyereisen R."/>
            <person name="Mechler-Hickson A."/>
            <person name="Mathers N."/>
            <person name="Lee C.E."/>
            <person name="Colbourne J.K."/>
            <person name="Biales A."/>
            <person name="Johnston J.S."/>
            <person name="Wellborn G.A."/>
            <person name="Rosendale A.J."/>
            <person name="Cridge A.G."/>
            <person name="Munoz-Torres M.C."/>
            <person name="Bain P.A."/>
            <person name="Manny A.R."/>
            <person name="Major K.M."/>
            <person name="Lambert F.N."/>
            <person name="Vulpe C.D."/>
            <person name="Tuck P."/>
            <person name="Blalock B.J."/>
            <person name="Lin Y.-Y."/>
            <person name="Smith M.E."/>
            <person name="Ochoa-Acuna H."/>
            <person name="Chen M.-J.M."/>
            <person name="Childers C.P."/>
            <person name="Qu J."/>
            <person name="Dugan S."/>
            <person name="Lee S.L."/>
            <person name="Chao H."/>
            <person name="Dinh H."/>
            <person name="Han Y."/>
            <person name="Doddapaneni H."/>
            <person name="Worley K.C."/>
            <person name="Muzny D.M."/>
            <person name="Gibbs R.A."/>
            <person name="Richards S."/>
        </authorList>
    </citation>
    <scope>NUCLEOTIDE SEQUENCE</scope>
    <source>
        <strain evidence="12">HAZT.00-mixed</strain>
        <tissue evidence="12">Whole organism</tissue>
    </source>
</reference>
<evidence type="ECO:0000256" key="8">
    <source>
        <dbReference type="ARBA" id="ARBA00023140"/>
    </source>
</evidence>
<evidence type="ECO:0000256" key="4">
    <source>
        <dbReference type="ARBA" id="ARBA00022692"/>
    </source>
</evidence>
<keyword evidence="8" id="KW-0576">Peroxisome</keyword>
<accession>A0A6A0HBS2</accession>
<dbReference type="PROSITE" id="PS51257">
    <property type="entry name" value="PROKAR_LIPOPROTEIN"/>
    <property type="match status" value="1"/>
</dbReference>
<dbReference type="PANTHER" id="PTHR45939">
    <property type="entry name" value="PEROXISOMAL MEMBRANE PROTEIN PMP34-RELATED"/>
    <property type="match status" value="1"/>
</dbReference>
<evidence type="ECO:0000313" key="12">
    <source>
        <dbReference type="EMBL" id="KAA0203240.1"/>
    </source>
</evidence>
<dbReference type="GO" id="GO:0005347">
    <property type="term" value="F:ATP transmembrane transporter activity"/>
    <property type="evidence" value="ECO:0007669"/>
    <property type="project" value="TreeGrafter"/>
</dbReference>
<evidence type="ECO:0000256" key="3">
    <source>
        <dbReference type="ARBA" id="ARBA00022448"/>
    </source>
</evidence>
<reference evidence="12" key="2">
    <citation type="journal article" date="2018" name="Environ. Sci. Technol.">
        <title>The Toxicogenome of Hyalella azteca: A Model for Sediment Ecotoxicology and Evolutionary Toxicology.</title>
        <authorList>
            <person name="Poynton H.C."/>
            <person name="Hasenbein S."/>
            <person name="Benoit J.B."/>
            <person name="Sepulveda M.S."/>
            <person name="Poelchau M.F."/>
            <person name="Hughes D.S.T."/>
            <person name="Murali S.C."/>
            <person name="Chen S."/>
            <person name="Glastad K.M."/>
            <person name="Goodisman M.A.D."/>
            <person name="Werren J.H."/>
            <person name="Vineis J.H."/>
            <person name="Bowen J.L."/>
            <person name="Friedrich M."/>
            <person name="Jones J."/>
            <person name="Robertson H.M."/>
            <person name="Feyereisen R."/>
            <person name="Mechler-Hickson A."/>
            <person name="Mathers N."/>
            <person name="Lee C.E."/>
            <person name="Colbourne J.K."/>
            <person name="Biales A."/>
            <person name="Johnston J.S."/>
            <person name="Wellborn G.A."/>
            <person name="Rosendale A.J."/>
            <person name="Cridge A.G."/>
            <person name="Munoz-Torres M.C."/>
            <person name="Bain P.A."/>
            <person name="Manny A.R."/>
            <person name="Major K.M."/>
            <person name="Lambert F.N."/>
            <person name="Vulpe C.D."/>
            <person name="Tuck P."/>
            <person name="Blalock B.J."/>
            <person name="Lin Y.Y."/>
            <person name="Smith M.E."/>
            <person name="Ochoa-Acuna H."/>
            <person name="Chen M.M."/>
            <person name="Childers C.P."/>
            <person name="Qu J."/>
            <person name="Dugan S."/>
            <person name="Lee S.L."/>
            <person name="Chao H."/>
            <person name="Dinh H."/>
            <person name="Han Y."/>
            <person name="Doddapaneni H."/>
            <person name="Worley K.C."/>
            <person name="Muzny D.M."/>
            <person name="Gibbs R.A."/>
            <person name="Richards S."/>
        </authorList>
    </citation>
    <scope>NUCLEOTIDE SEQUENCE</scope>
    <source>
        <strain evidence="12">HAZT.00-mixed</strain>
        <tissue evidence="12">Whole organism</tissue>
    </source>
</reference>
<feature type="repeat" description="Solcar" evidence="9">
    <location>
        <begin position="235"/>
        <end position="303"/>
    </location>
</feature>
<evidence type="ECO:0000256" key="7">
    <source>
        <dbReference type="ARBA" id="ARBA00023136"/>
    </source>
</evidence>
<keyword evidence="7 9" id="KW-0472">Membrane</keyword>
<feature type="repeat" description="Solcar" evidence="9">
    <location>
        <begin position="114"/>
        <end position="205"/>
    </location>
</feature>
<dbReference type="GO" id="GO:0044610">
    <property type="term" value="F:FMN transmembrane transporter activity"/>
    <property type="evidence" value="ECO:0007669"/>
    <property type="project" value="TreeGrafter"/>
</dbReference>
<dbReference type="AlphaFoldDB" id="A0A6A0HBS2"/>
<comment type="subcellular location">
    <subcellularLocation>
        <location evidence="1">Peroxisome membrane</location>
        <topology evidence="1">Multi-pass membrane protein</topology>
    </subcellularLocation>
</comment>
<evidence type="ECO:0000256" key="11">
    <source>
        <dbReference type="SAM" id="Phobius"/>
    </source>
</evidence>
<dbReference type="Pfam" id="PF00153">
    <property type="entry name" value="Mito_carr"/>
    <property type="match status" value="3"/>
</dbReference>
<dbReference type="GO" id="GO:0080122">
    <property type="term" value="F:AMP transmembrane transporter activity"/>
    <property type="evidence" value="ECO:0007669"/>
    <property type="project" value="TreeGrafter"/>
</dbReference>
<dbReference type="EMBL" id="JQDR03002100">
    <property type="protein sequence ID" value="KAA0203240.1"/>
    <property type="molecule type" value="Genomic_DNA"/>
</dbReference>
<dbReference type="SUPFAM" id="SSF103506">
    <property type="entry name" value="Mitochondrial carrier"/>
    <property type="match status" value="1"/>
</dbReference>
<evidence type="ECO:0000256" key="1">
    <source>
        <dbReference type="ARBA" id="ARBA00004585"/>
    </source>
</evidence>
<keyword evidence="4 9" id="KW-0812">Transmembrane</keyword>
<dbReference type="PANTHER" id="PTHR45939:SF5">
    <property type="entry name" value="PEROXISOMAL MEMBRANE PROTEIN PMP34"/>
    <property type="match status" value="1"/>
</dbReference>
<protein>
    <submittedName>
        <fullName evidence="12">Uncharacterized protein</fullName>
    </submittedName>
</protein>
<feature type="repeat" description="Solcar" evidence="9">
    <location>
        <begin position="11"/>
        <end position="109"/>
    </location>
</feature>
<dbReference type="OrthoDB" id="10266426at2759"/>
<evidence type="ECO:0000256" key="10">
    <source>
        <dbReference type="RuleBase" id="RU000488"/>
    </source>
</evidence>
<proteinExistence type="inferred from homology"/>
<evidence type="ECO:0000256" key="2">
    <source>
        <dbReference type="ARBA" id="ARBA00006375"/>
    </source>
</evidence>
<dbReference type="GO" id="GO:0005778">
    <property type="term" value="C:peroxisomal membrane"/>
    <property type="evidence" value="ECO:0007669"/>
    <property type="project" value="UniProtKB-SubCell"/>
</dbReference>
<sequence length="303" mass="32896">MTSKPQSIFSYGNLVHAIAGGCGSAFAMSVFFPLETVRTRVQLRKKLSAANSDQQQTPCQEDESVLGLLQRILHEEGLSGLYRGLVPVIQSLYCSNFVYFYSFHGLKKALNPNQSAVNDLLCGMAAGVINVLTTTPLWVVNTRLRLQGTDLQLEEHKRCKGMIDGLLKVYQQEGALGLWSGCTSSLMLVSNPAFQFMAYEAIKRRITGAKSGAVDQIGTLSCSLRITGGKSGAVPPALQVFLAGAVAKAFATIITYPIQLVQARQRHSEGRRSTLQLLQMILVESGPAGLYRGLRAKLLQTVS</sequence>
<dbReference type="InterPro" id="IPR018108">
    <property type="entry name" value="MCP_transmembrane"/>
</dbReference>
<dbReference type="GO" id="GO:0015228">
    <property type="term" value="F:coenzyme A transmembrane transporter activity"/>
    <property type="evidence" value="ECO:0007669"/>
    <property type="project" value="TreeGrafter"/>
</dbReference>
<dbReference type="InterPro" id="IPR052217">
    <property type="entry name" value="Mito/Peroxisomal_Carrier"/>
</dbReference>
<dbReference type="GO" id="GO:0051724">
    <property type="term" value="F:NAD transmembrane transporter activity"/>
    <property type="evidence" value="ECO:0007669"/>
    <property type="project" value="TreeGrafter"/>
</dbReference>
<name>A0A6A0HBS2_HYAAZ</name>
<dbReference type="GO" id="GO:0015217">
    <property type="term" value="F:ADP transmembrane transporter activity"/>
    <property type="evidence" value="ECO:0007669"/>
    <property type="project" value="TreeGrafter"/>
</dbReference>
<dbReference type="Proteomes" id="UP000711488">
    <property type="component" value="Unassembled WGS sequence"/>
</dbReference>
<evidence type="ECO:0000256" key="6">
    <source>
        <dbReference type="ARBA" id="ARBA00022989"/>
    </source>
</evidence>
<keyword evidence="3 10" id="KW-0813">Transport</keyword>
<feature type="transmembrane region" description="Helical" evidence="11">
    <location>
        <begin position="14"/>
        <end position="34"/>
    </location>
</feature>
<dbReference type="PROSITE" id="PS50920">
    <property type="entry name" value="SOLCAR"/>
    <property type="match status" value="3"/>
</dbReference>
<dbReference type="Gene3D" id="1.50.40.10">
    <property type="entry name" value="Mitochondrial carrier domain"/>
    <property type="match status" value="1"/>
</dbReference>
<dbReference type="GO" id="GO:0015230">
    <property type="term" value="F:FAD transmembrane transporter activity"/>
    <property type="evidence" value="ECO:0007669"/>
    <property type="project" value="TreeGrafter"/>
</dbReference>
<evidence type="ECO:0000256" key="9">
    <source>
        <dbReference type="PROSITE-ProRule" id="PRU00282"/>
    </source>
</evidence>
<comment type="caution">
    <text evidence="12">The sequence shown here is derived from an EMBL/GenBank/DDBJ whole genome shotgun (WGS) entry which is preliminary data.</text>
</comment>
<organism evidence="12">
    <name type="scientific">Hyalella azteca</name>
    <name type="common">Amphipod</name>
    <dbReference type="NCBI Taxonomy" id="294128"/>
    <lineage>
        <taxon>Eukaryota</taxon>
        <taxon>Metazoa</taxon>
        <taxon>Ecdysozoa</taxon>
        <taxon>Arthropoda</taxon>
        <taxon>Crustacea</taxon>
        <taxon>Multicrustacea</taxon>
        <taxon>Malacostraca</taxon>
        <taxon>Eumalacostraca</taxon>
        <taxon>Peracarida</taxon>
        <taxon>Amphipoda</taxon>
        <taxon>Senticaudata</taxon>
        <taxon>Talitrida</taxon>
        <taxon>Talitroidea</taxon>
        <taxon>Hyalellidae</taxon>
        <taxon>Hyalella</taxon>
    </lineage>
</organism>
<reference evidence="12" key="1">
    <citation type="submission" date="2014-08" db="EMBL/GenBank/DDBJ databases">
        <authorList>
            <person name="Murali S."/>
            <person name="Richards S."/>
            <person name="Bandaranaike D."/>
            <person name="Bellair M."/>
            <person name="Blankenburg K."/>
            <person name="Chao H."/>
            <person name="Dinh H."/>
            <person name="Doddapaneni H."/>
            <person name="Dugan-Rocha S."/>
            <person name="Elkadiri S."/>
            <person name="Gnanaolivu R."/>
            <person name="Hughes D."/>
            <person name="Lee S."/>
            <person name="Li M."/>
            <person name="Ming W."/>
            <person name="Munidasa M."/>
            <person name="Muniz J."/>
            <person name="Nguyen L."/>
            <person name="Osuji N."/>
            <person name="Pu L.-L."/>
            <person name="Puazo M."/>
            <person name="Skinner E."/>
            <person name="Qu C."/>
            <person name="Quiroz J."/>
            <person name="Raj R."/>
            <person name="Weissenberger G."/>
            <person name="Xin Y."/>
            <person name="Zou X."/>
            <person name="Han Y."/>
            <person name="Worley K."/>
            <person name="Muzny D."/>
            <person name="Gibbs R."/>
        </authorList>
    </citation>
    <scope>NUCLEOTIDE SEQUENCE</scope>
    <source>
        <strain evidence="12">HAZT.00-mixed</strain>
        <tissue evidence="12">Whole organism</tissue>
    </source>
</reference>
<dbReference type="InterPro" id="IPR023395">
    <property type="entry name" value="MCP_dom_sf"/>
</dbReference>
<keyword evidence="5" id="KW-0677">Repeat</keyword>
<evidence type="ECO:0000256" key="5">
    <source>
        <dbReference type="ARBA" id="ARBA00022737"/>
    </source>
</evidence>
<keyword evidence="6 11" id="KW-1133">Transmembrane helix</keyword>
<comment type="similarity">
    <text evidence="2 10">Belongs to the mitochondrial carrier (TC 2.A.29) family.</text>
</comment>
<gene>
    <name evidence="12" type="ORF">HAZT_HAZT004358</name>
</gene>